<sequence length="110" mass="13009">MLGMEMHTTIKTLFTKGYNKSSIARMLNIDRKTVRKVLKVLNDKDFIERKERISILDPYKEYIAIQVSKGLSAQRIYQDLKSEMEYSGSYDTVKNMQQKLEEIPLKPLWF</sequence>
<dbReference type="InterPro" id="IPR012318">
    <property type="entry name" value="HTH_CRP"/>
</dbReference>
<comment type="caution">
    <text evidence="2">The sequence shown here is derived from an EMBL/GenBank/DDBJ whole genome shotgun (WGS) entry which is preliminary data.</text>
</comment>
<dbReference type="OrthoDB" id="3193769at2"/>
<dbReference type="GO" id="GO:0006355">
    <property type="term" value="P:regulation of DNA-templated transcription"/>
    <property type="evidence" value="ECO:0007669"/>
    <property type="project" value="InterPro"/>
</dbReference>
<dbReference type="STRING" id="520767.ATZ99_00650"/>
<dbReference type="GO" id="GO:0003677">
    <property type="term" value="F:DNA binding"/>
    <property type="evidence" value="ECO:0007669"/>
    <property type="project" value="InterPro"/>
</dbReference>
<dbReference type="Gene3D" id="1.10.10.60">
    <property type="entry name" value="Homeodomain-like"/>
    <property type="match status" value="1"/>
</dbReference>
<evidence type="ECO:0000313" key="3">
    <source>
        <dbReference type="Proteomes" id="UP000075737"/>
    </source>
</evidence>
<dbReference type="EMBL" id="LOHZ01000015">
    <property type="protein sequence ID" value="KYO68556.1"/>
    <property type="molecule type" value="Genomic_DNA"/>
</dbReference>
<evidence type="ECO:0000313" key="2">
    <source>
        <dbReference type="EMBL" id="KYO68556.1"/>
    </source>
</evidence>
<dbReference type="SUPFAM" id="SSF46785">
    <property type="entry name" value="Winged helix' DNA-binding domain"/>
    <property type="match status" value="1"/>
</dbReference>
<keyword evidence="3" id="KW-1185">Reference proteome</keyword>
<dbReference type="InterPro" id="IPR036390">
    <property type="entry name" value="WH_DNA-bd_sf"/>
</dbReference>
<dbReference type="Proteomes" id="UP000075737">
    <property type="component" value="Unassembled WGS sequence"/>
</dbReference>
<dbReference type="AlphaFoldDB" id="A0A162MYH1"/>
<dbReference type="PROSITE" id="PS50531">
    <property type="entry name" value="HTH_IS21"/>
    <property type="match status" value="1"/>
</dbReference>
<name>A0A162MYH1_9FIRM</name>
<gene>
    <name evidence="2" type="ORF">ATZ99_00650</name>
</gene>
<proteinExistence type="predicted"/>
<dbReference type="InterPro" id="IPR017894">
    <property type="entry name" value="HTH_IS21_transposase_type"/>
</dbReference>
<feature type="domain" description="HTH IS21-type" evidence="1">
    <location>
        <begin position="5"/>
        <end position="67"/>
    </location>
</feature>
<dbReference type="Pfam" id="PF13545">
    <property type="entry name" value="HTH_Crp_2"/>
    <property type="match status" value="1"/>
</dbReference>
<evidence type="ECO:0000259" key="1">
    <source>
        <dbReference type="PROSITE" id="PS50531"/>
    </source>
</evidence>
<organism evidence="2 3">
    <name type="scientific">Thermovenabulum gondwanense</name>
    <dbReference type="NCBI Taxonomy" id="520767"/>
    <lineage>
        <taxon>Bacteria</taxon>
        <taxon>Bacillati</taxon>
        <taxon>Bacillota</taxon>
        <taxon>Clostridia</taxon>
        <taxon>Thermosediminibacterales</taxon>
        <taxon>Thermosediminibacteraceae</taxon>
        <taxon>Thermovenabulum</taxon>
    </lineage>
</organism>
<protein>
    <recommendedName>
        <fullName evidence="1">HTH IS21-type domain-containing protein</fullName>
    </recommendedName>
</protein>
<accession>A0A162MYH1</accession>
<reference evidence="2 3" key="1">
    <citation type="submission" date="2015-12" db="EMBL/GenBank/DDBJ databases">
        <title>Draft genome of Thermovenabulum gondwanense isolated from a red thermophilic microbial mat colonisisng an outflow channel of a bore well.</title>
        <authorList>
            <person name="Patel B.K."/>
        </authorList>
    </citation>
    <scope>NUCLEOTIDE SEQUENCE [LARGE SCALE GENOMIC DNA]</scope>
    <source>
        <strain evidence="2 3">R270</strain>
    </source>
</reference>